<dbReference type="AlphaFoldDB" id="A0AAI8YLS3"/>
<dbReference type="GO" id="GO:0005634">
    <property type="term" value="C:nucleus"/>
    <property type="evidence" value="ECO:0007669"/>
    <property type="project" value="TreeGrafter"/>
</dbReference>
<accession>A0AAI8YLS3</accession>
<evidence type="ECO:0000313" key="3">
    <source>
        <dbReference type="EMBL" id="CAJ2509290.1"/>
    </source>
</evidence>
<dbReference type="Proteomes" id="UP001295740">
    <property type="component" value="Unassembled WGS sequence"/>
</dbReference>
<dbReference type="GO" id="GO:0016787">
    <property type="term" value="F:hydrolase activity"/>
    <property type="evidence" value="ECO:0007669"/>
    <property type="project" value="UniProtKB-KW"/>
</dbReference>
<dbReference type="SUPFAM" id="SSF53474">
    <property type="entry name" value="alpha/beta-Hydrolases"/>
    <property type="match status" value="1"/>
</dbReference>
<dbReference type="EMBL" id="CAUWAG010000012">
    <property type="protein sequence ID" value="CAJ2509290.1"/>
    <property type="molecule type" value="Genomic_DNA"/>
</dbReference>
<protein>
    <submittedName>
        <fullName evidence="3">Uu.00g143160.m01.CDS01</fullName>
    </submittedName>
</protein>
<dbReference type="InterPro" id="IPR005645">
    <property type="entry name" value="FSH-like_dom"/>
</dbReference>
<name>A0AAI8YLS3_9PEZI</name>
<dbReference type="Gene3D" id="3.40.50.1820">
    <property type="entry name" value="alpha/beta hydrolase"/>
    <property type="match status" value="1"/>
</dbReference>
<keyword evidence="1" id="KW-0378">Hydrolase</keyword>
<evidence type="ECO:0000256" key="1">
    <source>
        <dbReference type="ARBA" id="ARBA00022801"/>
    </source>
</evidence>
<sequence>MKFLCLHGYQQSAEIMQSETLFLKAIFEQALGEEVDFFYPSAPFPSVPTASNEPTYAWWPTDPTTTEIETFSYLSNILDKEGPFVGIVGFSQGGSVGPLVAAFLERPRFARPSNFTTSHRPLQLVVSYSGYHEDDARLQKYYAQKIKTPIFHFISSTDPVMAEERCFRLVRRCEDPDDRVIVYRGSGFHRVPATKMTAQALSRFLREVLDVDSDF</sequence>
<dbReference type="Pfam" id="PF03959">
    <property type="entry name" value="FSH1"/>
    <property type="match status" value="1"/>
</dbReference>
<dbReference type="PANTHER" id="PTHR48070:SF6">
    <property type="entry name" value="ESTERASE OVCA2"/>
    <property type="match status" value="1"/>
</dbReference>
<feature type="domain" description="Serine hydrolase" evidence="2">
    <location>
        <begin position="2"/>
        <end position="199"/>
    </location>
</feature>
<dbReference type="PANTHER" id="PTHR48070">
    <property type="entry name" value="ESTERASE OVCA2"/>
    <property type="match status" value="1"/>
</dbReference>
<reference evidence="3" key="1">
    <citation type="submission" date="2023-10" db="EMBL/GenBank/DDBJ databases">
        <authorList>
            <person name="Hackl T."/>
        </authorList>
    </citation>
    <scope>NUCLEOTIDE SEQUENCE</scope>
</reference>
<evidence type="ECO:0000259" key="2">
    <source>
        <dbReference type="Pfam" id="PF03959"/>
    </source>
</evidence>
<evidence type="ECO:0000313" key="4">
    <source>
        <dbReference type="Proteomes" id="UP001295740"/>
    </source>
</evidence>
<comment type="caution">
    <text evidence="3">The sequence shown here is derived from an EMBL/GenBank/DDBJ whole genome shotgun (WGS) entry which is preliminary data.</text>
</comment>
<keyword evidence="4" id="KW-1185">Reference proteome</keyword>
<dbReference type="GO" id="GO:0005737">
    <property type="term" value="C:cytoplasm"/>
    <property type="evidence" value="ECO:0007669"/>
    <property type="project" value="TreeGrafter"/>
</dbReference>
<dbReference type="InterPro" id="IPR029058">
    <property type="entry name" value="AB_hydrolase_fold"/>
</dbReference>
<organism evidence="3 4">
    <name type="scientific">Anthostomella pinea</name>
    <dbReference type="NCBI Taxonomy" id="933095"/>
    <lineage>
        <taxon>Eukaryota</taxon>
        <taxon>Fungi</taxon>
        <taxon>Dikarya</taxon>
        <taxon>Ascomycota</taxon>
        <taxon>Pezizomycotina</taxon>
        <taxon>Sordariomycetes</taxon>
        <taxon>Xylariomycetidae</taxon>
        <taxon>Xylariales</taxon>
        <taxon>Xylariaceae</taxon>
        <taxon>Anthostomella</taxon>
    </lineage>
</organism>
<proteinExistence type="predicted"/>
<dbReference type="InterPro" id="IPR050593">
    <property type="entry name" value="LovG"/>
</dbReference>
<gene>
    <name evidence="3" type="ORF">KHLLAP_LOCUS9758</name>
</gene>
<dbReference type="GO" id="GO:0019748">
    <property type="term" value="P:secondary metabolic process"/>
    <property type="evidence" value="ECO:0007669"/>
    <property type="project" value="TreeGrafter"/>
</dbReference>